<reference evidence="9" key="1">
    <citation type="submission" date="2016-10" db="EMBL/GenBank/DDBJ databases">
        <authorList>
            <person name="Varghese N."/>
            <person name="Submissions S."/>
        </authorList>
    </citation>
    <scope>NUCLEOTIDE SEQUENCE [LARGE SCALE GENOMIC DNA]</scope>
    <source>
        <strain evidence="9">NRRL B-59562</strain>
    </source>
</reference>
<dbReference type="Gene3D" id="3.40.720.10">
    <property type="entry name" value="Alkaline Phosphatase, subunit A"/>
    <property type="match status" value="1"/>
</dbReference>
<dbReference type="InterPro" id="IPR024607">
    <property type="entry name" value="Sulfatase_CS"/>
</dbReference>
<evidence type="ECO:0000256" key="4">
    <source>
        <dbReference type="ARBA" id="ARBA00022837"/>
    </source>
</evidence>
<organism evidence="8 9">
    <name type="scientific">Pseudomonas kuykendallii</name>
    <dbReference type="NCBI Taxonomy" id="1007099"/>
    <lineage>
        <taxon>Bacteria</taxon>
        <taxon>Pseudomonadati</taxon>
        <taxon>Pseudomonadota</taxon>
        <taxon>Gammaproteobacteria</taxon>
        <taxon>Pseudomonadales</taxon>
        <taxon>Pseudomonadaceae</taxon>
        <taxon>Pseudomonas</taxon>
    </lineage>
</organism>
<keyword evidence="3" id="KW-0378">Hydrolase</keyword>
<keyword evidence="9" id="KW-1185">Reference proteome</keyword>
<sequence length="596" mass="66257">MPSFTRTSLRLLACCLSLIGAAHADASSPRPPNIVLLVADDMGYSDIGAFGSEIQTPAIDSLASQGVRFSNFHATAACAPTRATLLTGVDHHLAGVGNMVDTTPLSQKLSPRYQGVLGERVVTIAQLLRDAGYRTSVAGKWHLGDTPQNLPPARGFDRSVIQADSGSDNFEMRSYLPTKSQAEWFEDGRELSALPEDFYSSRFFVDKTIDYLQQNRQSGKPFFAYVAFQANHTPVQVPRPFRDRYQGSYDRGWEVLRNERRQRVIEQGLLPEDSKAGGGDLASWESLSDRQRAYEARKMEVYAGMATAMDQEIGRLVDYLQRTGQFDNTLFVFLSDNGGSATDPTTSALFRKWLDWTYDQSFERLGEKGTWTAIGPHWASVANAPLAGHKFMASEGGTRVPMIISGPGLHIRPQTTPAFVHIADIAPTLLEIAGVKPPAGSYAGREVEAMRGGSLLPLVRGESASVHAAGEAIGYELAGNSAVFQGDYKLLRNLPPAGDNQWHLYDLSRDPGETTDVREQLPELYARLQDEYRQYAERVGVLPVPEGYDYKRQVQINSLVFFYLPRLALLLVGVLILVLGLRWWRNRRRRRRLRAR</sequence>
<dbReference type="STRING" id="1007099.SAMN05216287_0109"/>
<dbReference type="InterPro" id="IPR017850">
    <property type="entry name" value="Alkaline_phosphatase_core_sf"/>
</dbReference>
<evidence type="ECO:0000313" key="9">
    <source>
        <dbReference type="Proteomes" id="UP000243778"/>
    </source>
</evidence>
<dbReference type="SUPFAM" id="SSF53649">
    <property type="entry name" value="Alkaline phosphatase-like"/>
    <property type="match status" value="1"/>
</dbReference>
<proteinExistence type="inferred from homology"/>
<feature type="chain" id="PRO_5017408133" evidence="6">
    <location>
        <begin position="25"/>
        <end position="596"/>
    </location>
</feature>
<keyword evidence="2" id="KW-0479">Metal-binding</keyword>
<feature type="transmembrane region" description="Helical" evidence="5">
    <location>
        <begin position="560"/>
        <end position="584"/>
    </location>
</feature>
<dbReference type="RefSeq" id="WP_175534264.1">
    <property type="nucleotide sequence ID" value="NZ_FNNU01000001.1"/>
</dbReference>
<accession>A0A1H2QNN9</accession>
<dbReference type="InterPro" id="IPR050738">
    <property type="entry name" value="Sulfatase"/>
</dbReference>
<dbReference type="GO" id="GO:0046872">
    <property type="term" value="F:metal ion binding"/>
    <property type="evidence" value="ECO:0007669"/>
    <property type="project" value="UniProtKB-KW"/>
</dbReference>
<feature type="domain" description="Sulfatase N-terminal" evidence="7">
    <location>
        <begin position="32"/>
        <end position="435"/>
    </location>
</feature>
<keyword evidence="6" id="KW-0732">Signal</keyword>
<keyword evidence="4" id="KW-0106">Calcium</keyword>
<dbReference type="PANTHER" id="PTHR42693">
    <property type="entry name" value="ARYLSULFATASE FAMILY MEMBER"/>
    <property type="match status" value="1"/>
</dbReference>
<dbReference type="Proteomes" id="UP000243778">
    <property type="component" value="Unassembled WGS sequence"/>
</dbReference>
<dbReference type="AlphaFoldDB" id="A0A1H2QNN9"/>
<keyword evidence="5" id="KW-1133">Transmembrane helix</keyword>
<dbReference type="Gene3D" id="3.30.1120.10">
    <property type="match status" value="1"/>
</dbReference>
<evidence type="ECO:0000256" key="2">
    <source>
        <dbReference type="ARBA" id="ARBA00022723"/>
    </source>
</evidence>
<evidence type="ECO:0000259" key="7">
    <source>
        <dbReference type="Pfam" id="PF00884"/>
    </source>
</evidence>
<comment type="similarity">
    <text evidence="1">Belongs to the sulfatase family.</text>
</comment>
<gene>
    <name evidence="8" type="ORF">SAMN05216287_0109</name>
</gene>
<keyword evidence="5" id="KW-0472">Membrane</keyword>
<evidence type="ECO:0000256" key="1">
    <source>
        <dbReference type="ARBA" id="ARBA00008779"/>
    </source>
</evidence>
<evidence type="ECO:0000256" key="3">
    <source>
        <dbReference type="ARBA" id="ARBA00022801"/>
    </source>
</evidence>
<dbReference type="GO" id="GO:0004065">
    <property type="term" value="F:arylsulfatase activity"/>
    <property type="evidence" value="ECO:0007669"/>
    <property type="project" value="TreeGrafter"/>
</dbReference>
<dbReference type="CDD" id="cd16025">
    <property type="entry name" value="PAS_like"/>
    <property type="match status" value="1"/>
</dbReference>
<name>A0A1H2QNN9_9PSED</name>
<protein>
    <submittedName>
        <fullName evidence="8">Arylsulfatase</fullName>
    </submittedName>
</protein>
<dbReference type="InterPro" id="IPR000917">
    <property type="entry name" value="Sulfatase_N"/>
</dbReference>
<keyword evidence="5" id="KW-0812">Transmembrane</keyword>
<dbReference type="PANTHER" id="PTHR42693:SF33">
    <property type="entry name" value="ARYLSULFATASE"/>
    <property type="match status" value="1"/>
</dbReference>
<evidence type="ECO:0000256" key="6">
    <source>
        <dbReference type="SAM" id="SignalP"/>
    </source>
</evidence>
<evidence type="ECO:0000256" key="5">
    <source>
        <dbReference type="SAM" id="Phobius"/>
    </source>
</evidence>
<feature type="signal peptide" evidence="6">
    <location>
        <begin position="1"/>
        <end position="24"/>
    </location>
</feature>
<dbReference type="Pfam" id="PF00884">
    <property type="entry name" value="Sulfatase"/>
    <property type="match status" value="1"/>
</dbReference>
<dbReference type="EMBL" id="FNNU01000001">
    <property type="protein sequence ID" value="SDW08827.1"/>
    <property type="molecule type" value="Genomic_DNA"/>
</dbReference>
<evidence type="ECO:0000313" key="8">
    <source>
        <dbReference type="EMBL" id="SDW08827.1"/>
    </source>
</evidence>
<dbReference type="PROSITE" id="PS00149">
    <property type="entry name" value="SULFATASE_2"/>
    <property type="match status" value="1"/>
</dbReference>